<gene>
    <name evidence="4" type="ORF">MRATA1EN1_LOCUS17592</name>
</gene>
<evidence type="ECO:0000256" key="3">
    <source>
        <dbReference type="SAM" id="SignalP"/>
    </source>
</evidence>
<feature type="compositionally biased region" description="Basic and acidic residues" evidence="1">
    <location>
        <begin position="342"/>
        <end position="358"/>
    </location>
</feature>
<keyword evidence="3" id="KW-0732">Signal</keyword>
<organism evidence="4 5">
    <name type="scientific">Rangifer tarandus platyrhynchus</name>
    <name type="common">Svalbard reindeer</name>
    <dbReference type="NCBI Taxonomy" id="3082113"/>
    <lineage>
        <taxon>Eukaryota</taxon>
        <taxon>Metazoa</taxon>
        <taxon>Chordata</taxon>
        <taxon>Craniata</taxon>
        <taxon>Vertebrata</taxon>
        <taxon>Euteleostomi</taxon>
        <taxon>Mammalia</taxon>
        <taxon>Eutheria</taxon>
        <taxon>Laurasiatheria</taxon>
        <taxon>Artiodactyla</taxon>
        <taxon>Ruminantia</taxon>
        <taxon>Pecora</taxon>
        <taxon>Cervidae</taxon>
        <taxon>Odocoileinae</taxon>
        <taxon>Rangifer</taxon>
    </lineage>
</organism>
<evidence type="ECO:0000256" key="1">
    <source>
        <dbReference type="SAM" id="MobiDB-lite"/>
    </source>
</evidence>
<feature type="compositionally biased region" description="Polar residues" evidence="1">
    <location>
        <begin position="208"/>
        <end position="240"/>
    </location>
</feature>
<evidence type="ECO:0000313" key="5">
    <source>
        <dbReference type="Proteomes" id="UP001176941"/>
    </source>
</evidence>
<proteinExistence type="predicted"/>
<evidence type="ECO:0000256" key="2">
    <source>
        <dbReference type="SAM" id="Phobius"/>
    </source>
</evidence>
<feature type="compositionally biased region" description="Polar residues" evidence="1">
    <location>
        <begin position="415"/>
        <end position="435"/>
    </location>
</feature>
<feature type="signal peptide" evidence="3">
    <location>
        <begin position="1"/>
        <end position="18"/>
    </location>
</feature>
<dbReference type="Proteomes" id="UP001176941">
    <property type="component" value="Chromosome 28"/>
</dbReference>
<feature type="compositionally biased region" description="Basic and acidic residues" evidence="1">
    <location>
        <begin position="436"/>
        <end position="449"/>
    </location>
</feature>
<name>A0ABN8Z453_RANTA</name>
<feature type="chain" id="PRO_5046219098" description="Mucin-like protein 3" evidence="3">
    <location>
        <begin position="19"/>
        <end position="529"/>
    </location>
</feature>
<feature type="region of interest" description="Disordered" evidence="1">
    <location>
        <begin position="208"/>
        <end position="451"/>
    </location>
</feature>
<keyword evidence="2" id="KW-0472">Membrane</keyword>
<dbReference type="InterPro" id="IPR026623">
    <property type="entry name" value="MUCL3"/>
</dbReference>
<feature type="compositionally biased region" description="Polar residues" evidence="1">
    <location>
        <begin position="264"/>
        <end position="275"/>
    </location>
</feature>
<feature type="compositionally biased region" description="Basic and acidic residues" evidence="1">
    <location>
        <begin position="311"/>
        <end position="335"/>
    </location>
</feature>
<protein>
    <recommendedName>
        <fullName evidence="6">Mucin-like protein 3</fullName>
    </recommendedName>
</protein>
<keyword evidence="5" id="KW-1185">Reference proteome</keyword>
<feature type="compositionally biased region" description="Basic and acidic residues" evidence="1">
    <location>
        <begin position="290"/>
        <end position="303"/>
    </location>
</feature>
<evidence type="ECO:0000313" key="4">
    <source>
        <dbReference type="EMBL" id="CAI9168630.1"/>
    </source>
</evidence>
<feature type="region of interest" description="Disordered" evidence="1">
    <location>
        <begin position="169"/>
        <end position="193"/>
    </location>
</feature>
<feature type="compositionally biased region" description="Basic and acidic residues" evidence="1">
    <location>
        <begin position="241"/>
        <end position="250"/>
    </location>
</feature>
<dbReference type="PANTHER" id="PTHR22094">
    <property type="entry name" value="DIFFUSE PANBRONCHIOLITIS CRITICAL REGION GENE 1"/>
    <property type="match status" value="1"/>
</dbReference>
<keyword evidence="2" id="KW-0812">Transmembrane</keyword>
<sequence length="529" mass="55601">MAAALVLLLGLQAFTGYGSVSPTTALGNALPVPGASTPGVAVSSGSAATTAEAATASSGLSVPTSPKPQEKGSVPDWAIVLITLSLVAAIVSLLYGIKKPSSSDMAQPARCIRSVFGLQCFFLFLLTSWEAGAATLQEPRKTGESSTSDHLFSLTSAPVSITPSNHIALHSEHSSPDPLTSTETHKPKHRCTTTHRCKLAHHAVNNSQISTTQVALPASEQTSSKQGIENKYASESNATAKTDKRSDSERLTTTASSKKKITCLKSTTSRSTVTSEPAKVVTSSTTSNKTTEKTTQKPGKGFDGKQSTTGGHERTTGTPEKSTEHEGKTTGDNERATVASEKSTEHEGKTTSNHERTTETFGGPIGHGEKITSGHENTAATENIRPSVKVTGDASISTISPCTSNTEASRRVPTGSVTPTRSIVSEVPNNKSHPQQNKDELQGGVHEGETEGSDSFPAWAIVVVILLSVILLLVFIGLIVLACYLARTRRTLIQNTENNDSENVGGSNSYPVYLMEQQTLGPSQTPGPR</sequence>
<accession>A0ABN8Z453</accession>
<feature type="transmembrane region" description="Helical" evidence="2">
    <location>
        <begin position="77"/>
        <end position="97"/>
    </location>
</feature>
<dbReference type="EMBL" id="OX459964">
    <property type="protein sequence ID" value="CAI9168630.1"/>
    <property type="molecule type" value="Genomic_DNA"/>
</dbReference>
<keyword evidence="2" id="KW-1133">Transmembrane helix</keyword>
<reference evidence="4" key="1">
    <citation type="submission" date="2023-04" db="EMBL/GenBank/DDBJ databases">
        <authorList>
            <consortium name="ELIXIR-Norway"/>
        </authorList>
    </citation>
    <scope>NUCLEOTIDE SEQUENCE [LARGE SCALE GENOMIC DNA]</scope>
</reference>
<dbReference type="PANTHER" id="PTHR22094:SF0">
    <property type="entry name" value="MUCIN-LIKE PROTEIN 3"/>
    <property type="match status" value="1"/>
</dbReference>
<feature type="transmembrane region" description="Helical" evidence="2">
    <location>
        <begin position="109"/>
        <end position="129"/>
    </location>
</feature>
<feature type="transmembrane region" description="Helical" evidence="2">
    <location>
        <begin position="458"/>
        <end position="485"/>
    </location>
</feature>
<feature type="compositionally biased region" description="Polar residues" evidence="1">
    <location>
        <begin position="394"/>
        <end position="407"/>
    </location>
</feature>
<evidence type="ECO:0008006" key="6">
    <source>
        <dbReference type="Google" id="ProtNLM"/>
    </source>
</evidence>